<feature type="region of interest" description="Disordered" evidence="9">
    <location>
        <begin position="251"/>
        <end position="273"/>
    </location>
</feature>
<dbReference type="PANTHER" id="PTHR20881">
    <property type="entry name" value="3-METHYL-2-OXOBUTANOATE HYDROXYMETHYLTRANSFERASE"/>
    <property type="match status" value="1"/>
</dbReference>
<feature type="active site" description="Proton acceptor" evidence="5 6">
    <location>
        <position position="180"/>
    </location>
</feature>
<evidence type="ECO:0000256" key="5">
    <source>
        <dbReference type="HAMAP-Rule" id="MF_00156"/>
    </source>
</evidence>
<evidence type="ECO:0000256" key="1">
    <source>
        <dbReference type="ARBA" id="ARBA00005033"/>
    </source>
</evidence>
<evidence type="ECO:0000313" key="10">
    <source>
        <dbReference type="EMBL" id="MCQ4333720.1"/>
    </source>
</evidence>
<dbReference type="AlphaFoldDB" id="A0A9R1CTJ7"/>
<dbReference type="GO" id="GO:0003864">
    <property type="term" value="F:3-methyl-2-oxobutanoate hydroxymethyltransferase activity"/>
    <property type="evidence" value="ECO:0007669"/>
    <property type="project" value="UniProtKB-UniRule"/>
</dbReference>
<keyword evidence="11" id="KW-1185">Reference proteome</keyword>
<evidence type="ECO:0000256" key="7">
    <source>
        <dbReference type="PIRSR" id="PIRSR000388-2"/>
    </source>
</evidence>
<dbReference type="Proteomes" id="UP001139494">
    <property type="component" value="Unassembled WGS sequence"/>
</dbReference>
<dbReference type="InterPro" id="IPR003700">
    <property type="entry name" value="Pantoate_hydroxy_MeTrfase"/>
</dbReference>
<comment type="caution">
    <text evidence="10">The sequence shown here is derived from an EMBL/GenBank/DDBJ whole genome shotgun (WGS) entry which is preliminary data.</text>
</comment>
<comment type="cofactor">
    <cofactor evidence="5 8">
        <name>Mg(2+)</name>
        <dbReference type="ChEBI" id="CHEBI:18420"/>
    </cofactor>
    <text evidence="5 8">Binds 1 Mg(2+) ion per subunit.</text>
</comment>
<dbReference type="CDD" id="cd06557">
    <property type="entry name" value="KPHMT-like"/>
    <property type="match status" value="1"/>
</dbReference>
<proteinExistence type="inferred from homology"/>
<dbReference type="RefSeq" id="WP_256029747.1">
    <property type="nucleotide sequence ID" value="NZ_JAHLKM010000011.1"/>
</dbReference>
<feature type="binding site" evidence="5 7">
    <location>
        <begin position="42"/>
        <end position="43"/>
    </location>
    <ligand>
        <name>3-methyl-2-oxobutanoate</name>
        <dbReference type="ChEBI" id="CHEBI:11851"/>
    </ligand>
</feature>
<comment type="function">
    <text evidence="5">Catalyzes the reversible reaction in which hydroxymethyl group from 5,10-methylenetetrahydrofolate is transferred onto alpha-ketoisovalerate to form ketopantoate.</text>
</comment>
<organism evidence="10 11">
    <name type="scientific">Natronomonas aquatica</name>
    <dbReference type="NCBI Taxonomy" id="2841590"/>
    <lineage>
        <taxon>Archaea</taxon>
        <taxon>Methanobacteriati</taxon>
        <taxon>Methanobacteriota</taxon>
        <taxon>Stenosarchaea group</taxon>
        <taxon>Halobacteria</taxon>
        <taxon>Halobacteriales</taxon>
        <taxon>Natronomonadaceae</taxon>
        <taxon>Natronomonas</taxon>
    </lineage>
</organism>
<evidence type="ECO:0000256" key="2">
    <source>
        <dbReference type="ARBA" id="ARBA00008676"/>
    </source>
</evidence>
<dbReference type="PIRSF" id="PIRSF000388">
    <property type="entry name" value="Pantoate_hydroxy_MeTrfase"/>
    <property type="match status" value="1"/>
</dbReference>
<dbReference type="SUPFAM" id="SSF51621">
    <property type="entry name" value="Phosphoenolpyruvate/pyruvate domain"/>
    <property type="match status" value="1"/>
</dbReference>
<dbReference type="HAMAP" id="MF_00156">
    <property type="entry name" value="PanB"/>
    <property type="match status" value="1"/>
</dbReference>
<protein>
    <recommendedName>
        <fullName evidence="5">3-methyl-2-oxobutanoate hydroxymethyltransferase</fullName>
        <ecNumber evidence="5">2.1.2.11</ecNumber>
    </recommendedName>
    <alternativeName>
        <fullName evidence="5">Ketopantoate hydroxymethyltransferase</fullName>
        <shortName evidence="5">KPHMT</shortName>
    </alternativeName>
</protein>
<dbReference type="PANTHER" id="PTHR20881:SF0">
    <property type="entry name" value="3-METHYL-2-OXOBUTANOATE HYDROXYMETHYLTRANSFERASE"/>
    <property type="match status" value="1"/>
</dbReference>
<dbReference type="GO" id="GO:0015937">
    <property type="term" value="P:coenzyme A biosynthetic process"/>
    <property type="evidence" value="ECO:0007669"/>
    <property type="project" value="UniProtKB-UniRule"/>
</dbReference>
<dbReference type="Gene3D" id="3.20.20.60">
    <property type="entry name" value="Phosphoenolpyruvate-binding domains"/>
    <property type="match status" value="1"/>
</dbReference>
<dbReference type="EC" id="2.1.2.11" evidence="5"/>
<keyword evidence="5 8" id="KW-0479">Metal-binding</keyword>
<gene>
    <name evidence="5 10" type="primary">panB</name>
    <name evidence="10" type="ORF">KM295_09560</name>
</gene>
<keyword evidence="4 5" id="KW-0173">Coenzyme A biosynthesis</keyword>
<comment type="subcellular location">
    <subcellularLocation>
        <location evidence="5">Cytoplasm</location>
    </subcellularLocation>
</comment>
<evidence type="ECO:0000313" key="11">
    <source>
        <dbReference type="Proteomes" id="UP001139494"/>
    </source>
</evidence>
<evidence type="ECO:0000256" key="4">
    <source>
        <dbReference type="ARBA" id="ARBA00022993"/>
    </source>
</evidence>
<keyword evidence="5" id="KW-0963">Cytoplasm</keyword>
<dbReference type="Pfam" id="PF02548">
    <property type="entry name" value="Pantoate_transf"/>
    <property type="match status" value="1"/>
</dbReference>
<name>A0A9R1CTJ7_9EURY</name>
<dbReference type="FunFam" id="3.20.20.60:FF:000003">
    <property type="entry name" value="3-methyl-2-oxobutanoate hydroxymethyltransferase"/>
    <property type="match status" value="1"/>
</dbReference>
<sequence>MATVRDIRAKAGEEPITMATAYDAPAAEVLEATGVDMTLVGDSLGNTTLGYETTLSVTVEDMARHVGAVVRSSEDLLVVADMPFLSVGVSTEESVRNAGRMLKEEGADAVKLESGPHTVELTERLVELGIPVMAHLGLTPQRVNEYGGYPRQGTDLEGAEEILELAKAHEAAGAFSLVLEHVPSNLASAVTEALEIPTIGIGAGPDCDGQVLVFHDIVGLSERSPPFAKQYGDVRERMAEAMAAYVEEVESGDFPGAEHSHETEDLGDLDDLY</sequence>
<comment type="catalytic activity">
    <reaction evidence="5">
        <text>(6R)-5,10-methylene-5,6,7,8-tetrahydrofolate + 3-methyl-2-oxobutanoate + H2O = 2-dehydropantoate + (6S)-5,6,7,8-tetrahydrofolate</text>
        <dbReference type="Rhea" id="RHEA:11824"/>
        <dbReference type="ChEBI" id="CHEBI:11561"/>
        <dbReference type="ChEBI" id="CHEBI:11851"/>
        <dbReference type="ChEBI" id="CHEBI:15377"/>
        <dbReference type="ChEBI" id="CHEBI:15636"/>
        <dbReference type="ChEBI" id="CHEBI:57453"/>
        <dbReference type="EC" id="2.1.2.11"/>
    </reaction>
</comment>
<feature type="binding site" evidence="5 7">
    <location>
        <position position="81"/>
    </location>
    <ligand>
        <name>3-methyl-2-oxobutanoate</name>
        <dbReference type="ChEBI" id="CHEBI:11851"/>
    </ligand>
</feature>
<dbReference type="NCBIfam" id="TIGR00222">
    <property type="entry name" value="panB"/>
    <property type="match status" value="1"/>
</dbReference>
<dbReference type="GO" id="GO:0015940">
    <property type="term" value="P:pantothenate biosynthetic process"/>
    <property type="evidence" value="ECO:0007669"/>
    <property type="project" value="UniProtKB-UniRule"/>
</dbReference>
<evidence type="ECO:0000256" key="8">
    <source>
        <dbReference type="PIRSR" id="PIRSR000388-3"/>
    </source>
</evidence>
<comment type="pathway">
    <text evidence="5">Cofactor biosynthesis; coenzyme A biosynthesis.</text>
</comment>
<feature type="binding site" evidence="5 8">
    <location>
        <position position="81"/>
    </location>
    <ligand>
        <name>Mg(2+)</name>
        <dbReference type="ChEBI" id="CHEBI:18420"/>
    </ligand>
</feature>
<feature type="binding site" evidence="5 8">
    <location>
        <position position="42"/>
    </location>
    <ligand>
        <name>Mg(2+)</name>
        <dbReference type="ChEBI" id="CHEBI:18420"/>
    </ligand>
</feature>
<feature type="binding site" evidence="5 7">
    <location>
        <position position="111"/>
    </location>
    <ligand>
        <name>3-methyl-2-oxobutanoate</name>
        <dbReference type="ChEBI" id="CHEBI:11851"/>
    </ligand>
</feature>
<dbReference type="NCBIfam" id="NF001452">
    <property type="entry name" value="PRK00311.1"/>
    <property type="match status" value="1"/>
</dbReference>
<reference evidence="10" key="1">
    <citation type="journal article" date="2023" name="Front. Microbiol.">
        <title>Genomic-based phylogenetic and metabolic analyses of the genus Natronomonas, and description of Natronomonas aquatica sp. nov.</title>
        <authorList>
            <person name="Garcia-Roldan A."/>
            <person name="Duran-Viseras A."/>
            <person name="de la Haba R.R."/>
            <person name="Corral P."/>
            <person name="Sanchez-Porro C."/>
            <person name="Ventosa A."/>
        </authorList>
    </citation>
    <scope>NUCLEOTIDE SEQUENCE</scope>
    <source>
        <strain evidence="10">F2-12</strain>
    </source>
</reference>
<evidence type="ECO:0000256" key="6">
    <source>
        <dbReference type="PIRSR" id="PIRSR000388-1"/>
    </source>
</evidence>
<dbReference type="InterPro" id="IPR015813">
    <property type="entry name" value="Pyrv/PenolPyrv_kinase-like_dom"/>
</dbReference>
<dbReference type="GO" id="GO:0005737">
    <property type="term" value="C:cytoplasm"/>
    <property type="evidence" value="ECO:0007669"/>
    <property type="project" value="UniProtKB-SubCell"/>
</dbReference>
<comment type="subunit">
    <text evidence="5">Homodecamer; pentamer of dimers.</text>
</comment>
<keyword evidence="3 5" id="KW-0808">Transferase</keyword>
<dbReference type="GO" id="GO:0000287">
    <property type="term" value="F:magnesium ion binding"/>
    <property type="evidence" value="ECO:0007669"/>
    <property type="project" value="TreeGrafter"/>
</dbReference>
<feature type="binding site" evidence="5 8">
    <location>
        <position position="113"/>
    </location>
    <ligand>
        <name>Mg(2+)</name>
        <dbReference type="ChEBI" id="CHEBI:18420"/>
    </ligand>
</feature>
<comment type="pathway">
    <text evidence="1">Cofactor biosynthesis; (R)-pantothenate biosynthesis; (R)-pantoate from 3-methyl-2-oxobutanoate: step 1/2.</text>
</comment>
<dbReference type="EMBL" id="JAHLKM010000011">
    <property type="protein sequence ID" value="MCQ4333720.1"/>
    <property type="molecule type" value="Genomic_DNA"/>
</dbReference>
<keyword evidence="5 8" id="KW-0460">Magnesium</keyword>
<comment type="similarity">
    <text evidence="2 5">Belongs to the PanB family.</text>
</comment>
<evidence type="ECO:0000256" key="9">
    <source>
        <dbReference type="SAM" id="MobiDB-lite"/>
    </source>
</evidence>
<accession>A0A9R1CTJ7</accession>
<evidence type="ECO:0000256" key="3">
    <source>
        <dbReference type="ARBA" id="ARBA00022679"/>
    </source>
</evidence>
<dbReference type="InterPro" id="IPR040442">
    <property type="entry name" value="Pyrv_kinase-like_dom_sf"/>
</dbReference>